<dbReference type="SUPFAM" id="SSF51197">
    <property type="entry name" value="Clavaminate synthase-like"/>
    <property type="match status" value="1"/>
</dbReference>
<proteinExistence type="predicted"/>
<evidence type="ECO:0008006" key="4">
    <source>
        <dbReference type="Google" id="ProtNLM"/>
    </source>
</evidence>
<comment type="caution">
    <text evidence="2">The sequence shown here is derived from an EMBL/GenBank/DDBJ whole genome shotgun (WGS) entry which is preliminary data.</text>
</comment>
<dbReference type="OrthoDB" id="445007at2759"/>
<evidence type="ECO:0000313" key="3">
    <source>
        <dbReference type="Proteomes" id="UP000469559"/>
    </source>
</evidence>
<dbReference type="AlphaFoldDB" id="A0A8T9B5U5"/>
<feature type="compositionally biased region" description="Polar residues" evidence="1">
    <location>
        <begin position="24"/>
        <end position="34"/>
    </location>
</feature>
<evidence type="ECO:0000313" key="2">
    <source>
        <dbReference type="EMBL" id="TVY15107.1"/>
    </source>
</evidence>
<dbReference type="Proteomes" id="UP000469559">
    <property type="component" value="Unassembled WGS sequence"/>
</dbReference>
<sequence length="346" mass="38509">MSTTATATPTTTGSETSEFAPLTASATTTETRSGTPEFAPLTVESLPKVQSFPVSADIADIIKALKITGGCIIKNAVSQATLAQIESDIRPHLDSEITWEEDFFPKETKRIEGMIAKSPLAAEEIVNHAVYQRVCAEFLTSRNWYWSGSKKVETVSDPQLNNSIAFSIAPGAWAQPLHRDSWCHHTYESEVEVYPDHYGRDVGVGWFVAGKPATRLNGATRFIPGSHLWSKDRPPQEELTVQAELQPGDAFMMLSSCYHAGSANKTTDEERLLFSCFMTKGFLRQEENQYLALPHDIVRKMPVHIQQLIGYKLSQPYCGWVDNDDPRVVLDPSLKNATIHYKDKSD</sequence>
<gene>
    <name evidence="2" type="primary">YJR154W</name>
    <name evidence="2" type="ORF">LARI1_G005464</name>
</gene>
<protein>
    <recommendedName>
        <fullName evidence="4">Phytanoyl-CoA dioxygenase family protein</fullName>
    </recommendedName>
</protein>
<feature type="region of interest" description="Disordered" evidence="1">
    <location>
        <begin position="1"/>
        <end position="37"/>
    </location>
</feature>
<feature type="compositionally biased region" description="Low complexity" evidence="1">
    <location>
        <begin position="1"/>
        <end position="18"/>
    </location>
</feature>
<dbReference type="InterPro" id="IPR008775">
    <property type="entry name" value="Phytyl_CoA_dOase-like"/>
</dbReference>
<accession>A0A8T9B5U5</accession>
<keyword evidence="3" id="KW-1185">Reference proteome</keyword>
<organism evidence="2 3">
    <name type="scientific">Lachnellula arida</name>
    <dbReference type="NCBI Taxonomy" id="1316785"/>
    <lineage>
        <taxon>Eukaryota</taxon>
        <taxon>Fungi</taxon>
        <taxon>Dikarya</taxon>
        <taxon>Ascomycota</taxon>
        <taxon>Pezizomycotina</taxon>
        <taxon>Leotiomycetes</taxon>
        <taxon>Helotiales</taxon>
        <taxon>Lachnaceae</taxon>
        <taxon>Lachnellula</taxon>
    </lineage>
</organism>
<dbReference type="Pfam" id="PF05721">
    <property type="entry name" value="PhyH"/>
    <property type="match status" value="1"/>
</dbReference>
<evidence type="ECO:0000256" key="1">
    <source>
        <dbReference type="SAM" id="MobiDB-lite"/>
    </source>
</evidence>
<name>A0A8T9B5U5_9HELO</name>
<dbReference type="Gene3D" id="2.60.120.620">
    <property type="entry name" value="q2cbj1_9rhob like domain"/>
    <property type="match status" value="1"/>
</dbReference>
<reference evidence="2 3" key="1">
    <citation type="submission" date="2018-05" db="EMBL/GenBank/DDBJ databases">
        <title>Whole genome sequencing for identification of molecular markers to develop diagnostic detection tools for the regulated plant pathogen Lachnellula willkommii.</title>
        <authorList>
            <person name="Giroux E."/>
            <person name="Bilodeau G."/>
        </authorList>
    </citation>
    <scope>NUCLEOTIDE SEQUENCE [LARGE SCALE GENOMIC DNA]</scope>
    <source>
        <strain evidence="2 3">CBS 203.66</strain>
    </source>
</reference>
<dbReference type="EMBL" id="QGMF01000556">
    <property type="protein sequence ID" value="TVY15107.1"/>
    <property type="molecule type" value="Genomic_DNA"/>
</dbReference>